<name>A0A0C3F2M1_PILCF</name>
<dbReference type="EMBL" id="KN833012">
    <property type="protein sequence ID" value="KIM79050.1"/>
    <property type="molecule type" value="Genomic_DNA"/>
</dbReference>
<protein>
    <recommendedName>
        <fullName evidence="1">Aminoglycoside phosphotransferase domain-containing protein</fullName>
    </recommendedName>
</protein>
<evidence type="ECO:0000313" key="2">
    <source>
        <dbReference type="EMBL" id="KIM79050.1"/>
    </source>
</evidence>
<dbReference type="OrthoDB" id="2906425at2759"/>
<evidence type="ECO:0000313" key="3">
    <source>
        <dbReference type="Proteomes" id="UP000054166"/>
    </source>
</evidence>
<keyword evidence="3" id="KW-1185">Reference proteome</keyword>
<organism evidence="2 3">
    <name type="scientific">Piloderma croceum (strain F 1598)</name>
    <dbReference type="NCBI Taxonomy" id="765440"/>
    <lineage>
        <taxon>Eukaryota</taxon>
        <taxon>Fungi</taxon>
        <taxon>Dikarya</taxon>
        <taxon>Basidiomycota</taxon>
        <taxon>Agaricomycotina</taxon>
        <taxon>Agaricomycetes</taxon>
        <taxon>Agaricomycetidae</taxon>
        <taxon>Atheliales</taxon>
        <taxon>Atheliaceae</taxon>
        <taxon>Piloderma</taxon>
    </lineage>
</organism>
<gene>
    <name evidence="2" type="ORF">PILCRDRAFT_823904</name>
</gene>
<dbReference type="Pfam" id="PF01636">
    <property type="entry name" value="APH"/>
    <property type="match status" value="1"/>
</dbReference>
<dbReference type="HOGENOM" id="CLU_029264_0_0_1"/>
<dbReference type="PANTHER" id="PTHR21310">
    <property type="entry name" value="AMINOGLYCOSIDE PHOSPHOTRANSFERASE-RELATED-RELATED"/>
    <property type="match status" value="1"/>
</dbReference>
<proteinExistence type="predicted"/>
<dbReference type="InterPro" id="IPR051678">
    <property type="entry name" value="AGP_Transferase"/>
</dbReference>
<evidence type="ECO:0000259" key="1">
    <source>
        <dbReference type="Pfam" id="PF01636"/>
    </source>
</evidence>
<dbReference type="Proteomes" id="UP000054166">
    <property type="component" value="Unassembled WGS sequence"/>
</dbReference>
<reference evidence="3" key="2">
    <citation type="submission" date="2015-01" db="EMBL/GenBank/DDBJ databases">
        <title>Evolutionary Origins and Diversification of the Mycorrhizal Mutualists.</title>
        <authorList>
            <consortium name="DOE Joint Genome Institute"/>
            <consortium name="Mycorrhizal Genomics Consortium"/>
            <person name="Kohler A."/>
            <person name="Kuo A."/>
            <person name="Nagy L.G."/>
            <person name="Floudas D."/>
            <person name="Copeland A."/>
            <person name="Barry K.W."/>
            <person name="Cichocki N."/>
            <person name="Veneault-Fourrey C."/>
            <person name="LaButti K."/>
            <person name="Lindquist E.A."/>
            <person name="Lipzen A."/>
            <person name="Lundell T."/>
            <person name="Morin E."/>
            <person name="Murat C."/>
            <person name="Riley R."/>
            <person name="Ohm R."/>
            <person name="Sun H."/>
            <person name="Tunlid A."/>
            <person name="Henrissat B."/>
            <person name="Grigoriev I.V."/>
            <person name="Hibbett D.S."/>
            <person name="Martin F."/>
        </authorList>
    </citation>
    <scope>NUCLEOTIDE SEQUENCE [LARGE SCALE GENOMIC DNA]</scope>
    <source>
        <strain evidence="3">F 1598</strain>
    </source>
</reference>
<accession>A0A0C3F2M1</accession>
<sequence length="430" mass="47607">MVLISRGWPDVTAALANMEPEYSQRITDLTASLDFNRLTVHINTLHDWSPCRIIEDRYTWGQSFVVFEAVFPDMSSWVIRVGMSSLLSDPESRSAHEVLLRKKMLNEAAALEIVRERTAIPVPHIIAIHTTSSINPLGPEAPAFMVLTSIEGTHMTTLGIDMSNPDPTCGDETKLPILTKYFYDLADVHVQLSGITYPLIGSFTIDAFRENIIGPSIEHAMGPFSSSTAYFHVLADHFDHIASADSSHSEVNRLKKQFVAFMWRSAILPLVDTCDNHGPFPLRHGDFHVDNILVDSTGHIVGLLDWDCAATVPWEVFAVPGVDTSAFFVDVFETGKAKTDIFPPRHAIFNRALKARQTSSPLPSGKSLAELHDSTAAHIGAYLALFMTSMECDYRFVGRSLYNLLGWGGNIDEGFTKFLTTRVSSLLPGL</sequence>
<dbReference type="InterPro" id="IPR011009">
    <property type="entry name" value="Kinase-like_dom_sf"/>
</dbReference>
<dbReference type="STRING" id="765440.A0A0C3F2M1"/>
<dbReference type="Gene3D" id="3.90.1200.10">
    <property type="match status" value="1"/>
</dbReference>
<dbReference type="InterPro" id="IPR002575">
    <property type="entry name" value="Aminoglycoside_PTrfase"/>
</dbReference>
<reference evidence="2 3" key="1">
    <citation type="submission" date="2014-04" db="EMBL/GenBank/DDBJ databases">
        <authorList>
            <consortium name="DOE Joint Genome Institute"/>
            <person name="Kuo A."/>
            <person name="Tarkka M."/>
            <person name="Buscot F."/>
            <person name="Kohler A."/>
            <person name="Nagy L.G."/>
            <person name="Floudas D."/>
            <person name="Copeland A."/>
            <person name="Barry K.W."/>
            <person name="Cichocki N."/>
            <person name="Veneault-Fourrey C."/>
            <person name="LaButti K."/>
            <person name="Lindquist E.A."/>
            <person name="Lipzen A."/>
            <person name="Lundell T."/>
            <person name="Morin E."/>
            <person name="Murat C."/>
            <person name="Sun H."/>
            <person name="Tunlid A."/>
            <person name="Henrissat B."/>
            <person name="Grigoriev I.V."/>
            <person name="Hibbett D.S."/>
            <person name="Martin F."/>
            <person name="Nordberg H.P."/>
            <person name="Cantor M.N."/>
            <person name="Hua S.X."/>
        </authorList>
    </citation>
    <scope>NUCLEOTIDE SEQUENCE [LARGE SCALE GENOMIC DNA]</scope>
    <source>
        <strain evidence="2 3">F 1598</strain>
    </source>
</reference>
<dbReference type="PANTHER" id="PTHR21310:SF37">
    <property type="entry name" value="AMINOGLYCOSIDE PHOSPHOTRANSFERASE DOMAIN-CONTAINING PROTEIN"/>
    <property type="match status" value="1"/>
</dbReference>
<dbReference type="SUPFAM" id="SSF56112">
    <property type="entry name" value="Protein kinase-like (PK-like)"/>
    <property type="match status" value="1"/>
</dbReference>
<feature type="domain" description="Aminoglycoside phosphotransferase" evidence="1">
    <location>
        <begin position="61"/>
        <end position="310"/>
    </location>
</feature>
<dbReference type="AlphaFoldDB" id="A0A0C3F2M1"/>
<dbReference type="InParanoid" id="A0A0C3F2M1"/>